<dbReference type="InterPro" id="IPR005123">
    <property type="entry name" value="Oxoglu/Fe-dep_dioxygenase_dom"/>
</dbReference>
<accession>A0AAE1MBE5</accession>
<sequence length="377" mass="43130">METDTENSCYHQTSFLDEKGSLKTMKIPVVQELARQGLKHLPDRFKRLDSTTFSHQVFEEMPSVNLAILKEGSKSMMVRAEELAKLADAARSLGVFLIKDHGIPLEVLDGARDVVKCFFELPFSEKKACVGTYSDMDNMGYGQNYVKSEDQALDWIDRLTFRAVPPVEDDERLRVWPLKPTNFREAMQRYVGEARVVMNFLLVALAEALMIENHHVFLKYFHPIESEIKVRVNYYPPCPRPDLAIGLNQHSDPCALTILTQFGSTQQGLQVLNNKNQTWLTISSWPQDQLLVVIGDLFEIMSNGLVHSAWHRVLTQKDVERGSIALFYSPPPTTRIEPVAAEEEETYKKVVVEDYVRHYYKVSPTMEKIAINFSKVN</sequence>
<evidence type="ECO:0000259" key="6">
    <source>
        <dbReference type="PROSITE" id="PS51471"/>
    </source>
</evidence>
<evidence type="ECO:0000256" key="1">
    <source>
        <dbReference type="ARBA" id="ARBA00008056"/>
    </source>
</evidence>
<dbReference type="GO" id="GO:0016491">
    <property type="term" value="F:oxidoreductase activity"/>
    <property type="evidence" value="ECO:0007669"/>
    <property type="project" value="UniProtKB-KW"/>
</dbReference>
<dbReference type="SUPFAM" id="SSF51197">
    <property type="entry name" value="Clavaminate synthase-like"/>
    <property type="match status" value="1"/>
</dbReference>
<dbReference type="FunFam" id="2.60.120.330:FF:000079">
    <property type="entry name" value="Protein SRG1"/>
    <property type="match status" value="1"/>
</dbReference>
<organism evidence="7 8">
    <name type="scientific">Acacia crassicarpa</name>
    <name type="common">northern wattle</name>
    <dbReference type="NCBI Taxonomy" id="499986"/>
    <lineage>
        <taxon>Eukaryota</taxon>
        <taxon>Viridiplantae</taxon>
        <taxon>Streptophyta</taxon>
        <taxon>Embryophyta</taxon>
        <taxon>Tracheophyta</taxon>
        <taxon>Spermatophyta</taxon>
        <taxon>Magnoliopsida</taxon>
        <taxon>eudicotyledons</taxon>
        <taxon>Gunneridae</taxon>
        <taxon>Pentapetalae</taxon>
        <taxon>rosids</taxon>
        <taxon>fabids</taxon>
        <taxon>Fabales</taxon>
        <taxon>Fabaceae</taxon>
        <taxon>Caesalpinioideae</taxon>
        <taxon>mimosoid clade</taxon>
        <taxon>Acacieae</taxon>
        <taxon>Acacia</taxon>
    </lineage>
</organism>
<dbReference type="Proteomes" id="UP001293593">
    <property type="component" value="Unassembled WGS sequence"/>
</dbReference>
<dbReference type="AlphaFoldDB" id="A0AAE1MBE5"/>
<proteinExistence type="inferred from homology"/>
<keyword evidence="5" id="KW-0560">Oxidoreductase</keyword>
<evidence type="ECO:0000313" key="8">
    <source>
        <dbReference type="Proteomes" id="UP001293593"/>
    </source>
</evidence>
<comment type="caution">
    <text evidence="7">The sequence shown here is derived from an EMBL/GenBank/DDBJ whole genome shotgun (WGS) entry which is preliminary data.</text>
</comment>
<keyword evidence="4 5" id="KW-0408">Iron</keyword>
<dbReference type="InterPro" id="IPR027443">
    <property type="entry name" value="IPNS-like_sf"/>
</dbReference>
<dbReference type="Gene3D" id="2.60.120.330">
    <property type="entry name" value="B-lactam Antibiotic, Isopenicillin N Synthase, Chain"/>
    <property type="match status" value="1"/>
</dbReference>
<dbReference type="Pfam" id="PF03171">
    <property type="entry name" value="2OG-FeII_Oxy"/>
    <property type="match status" value="1"/>
</dbReference>
<keyword evidence="3" id="KW-0847">Vitamin C</keyword>
<name>A0AAE1MBE5_9FABA</name>
<reference evidence="7" key="1">
    <citation type="submission" date="2023-10" db="EMBL/GenBank/DDBJ databases">
        <title>Chromosome-level genome of the transformable northern wattle, Acacia crassicarpa.</title>
        <authorList>
            <person name="Massaro I."/>
            <person name="Sinha N.R."/>
            <person name="Poethig S."/>
            <person name="Leichty A.R."/>
        </authorList>
    </citation>
    <scope>NUCLEOTIDE SEQUENCE</scope>
    <source>
        <strain evidence="7">Acra3RX</strain>
        <tissue evidence="7">Leaf</tissue>
    </source>
</reference>
<feature type="domain" description="Fe2OG dioxygenase" evidence="6">
    <location>
        <begin position="223"/>
        <end position="330"/>
    </location>
</feature>
<evidence type="ECO:0000256" key="2">
    <source>
        <dbReference type="ARBA" id="ARBA00022723"/>
    </source>
</evidence>
<protein>
    <recommendedName>
        <fullName evidence="6">Fe2OG dioxygenase domain-containing protein</fullName>
    </recommendedName>
</protein>
<dbReference type="PROSITE" id="PS51471">
    <property type="entry name" value="FE2OG_OXY"/>
    <property type="match status" value="1"/>
</dbReference>
<evidence type="ECO:0000256" key="3">
    <source>
        <dbReference type="ARBA" id="ARBA00022896"/>
    </source>
</evidence>
<gene>
    <name evidence="7" type="ORF">QN277_009275</name>
</gene>
<keyword evidence="8" id="KW-1185">Reference proteome</keyword>
<evidence type="ECO:0000313" key="7">
    <source>
        <dbReference type="EMBL" id="KAK4256403.1"/>
    </source>
</evidence>
<keyword evidence="2 5" id="KW-0479">Metal-binding</keyword>
<dbReference type="InterPro" id="IPR044861">
    <property type="entry name" value="IPNS-like_FE2OG_OXY"/>
</dbReference>
<dbReference type="GO" id="GO:0031418">
    <property type="term" value="F:L-ascorbic acid binding"/>
    <property type="evidence" value="ECO:0007669"/>
    <property type="project" value="UniProtKB-KW"/>
</dbReference>
<dbReference type="Pfam" id="PF14226">
    <property type="entry name" value="DIOX_N"/>
    <property type="match status" value="1"/>
</dbReference>
<evidence type="ECO:0000256" key="5">
    <source>
        <dbReference type="RuleBase" id="RU003682"/>
    </source>
</evidence>
<dbReference type="EMBL" id="JAWXYG010000013">
    <property type="protein sequence ID" value="KAK4256403.1"/>
    <property type="molecule type" value="Genomic_DNA"/>
</dbReference>
<dbReference type="GO" id="GO:0046872">
    <property type="term" value="F:metal ion binding"/>
    <property type="evidence" value="ECO:0007669"/>
    <property type="project" value="UniProtKB-KW"/>
</dbReference>
<comment type="similarity">
    <text evidence="1 5">Belongs to the iron/ascorbate-dependent oxidoreductase family.</text>
</comment>
<evidence type="ECO:0000256" key="4">
    <source>
        <dbReference type="ARBA" id="ARBA00023004"/>
    </source>
</evidence>
<dbReference type="InterPro" id="IPR050295">
    <property type="entry name" value="Plant_2OG-oxidoreductases"/>
</dbReference>
<dbReference type="PANTHER" id="PTHR47991">
    <property type="entry name" value="OXOGLUTARATE/IRON-DEPENDENT DIOXYGENASE"/>
    <property type="match status" value="1"/>
</dbReference>
<dbReference type="InterPro" id="IPR026992">
    <property type="entry name" value="DIOX_N"/>
</dbReference>